<organism evidence="2 3">
    <name type="scientific">Roseovarius rhodophyticola</name>
    <dbReference type="NCBI Taxonomy" id="3080827"/>
    <lineage>
        <taxon>Bacteria</taxon>
        <taxon>Pseudomonadati</taxon>
        <taxon>Pseudomonadota</taxon>
        <taxon>Alphaproteobacteria</taxon>
        <taxon>Rhodobacterales</taxon>
        <taxon>Roseobacteraceae</taxon>
        <taxon>Roseovarius</taxon>
    </lineage>
</organism>
<dbReference type="SUPFAM" id="SSF53335">
    <property type="entry name" value="S-adenosyl-L-methionine-dependent methyltransferases"/>
    <property type="match status" value="1"/>
</dbReference>
<name>A0ABZ2TI62_9RHOB</name>
<dbReference type="Gene3D" id="3.40.50.150">
    <property type="entry name" value="Vaccinia Virus protein VP39"/>
    <property type="match status" value="1"/>
</dbReference>
<evidence type="ECO:0000313" key="2">
    <source>
        <dbReference type="EMBL" id="WYK19430.1"/>
    </source>
</evidence>
<sequence>MSREYEIGMLWVEGALSYVEVLCAQSFLDAGHHVKLYHYKDIQNVPDGIELVHGNSVLKIDNFLEHGRTGSLALFSDVFRYHLLRQNDRMIWADLDAYCVKPFESETGHFFGWESEHLINGGVLGLPNDSNALGQLLEMTEDEYDIPEWYSKEKKQELQSLKENGAPVHVSELPWGVWGPQAVTHYLKKTGEAKYAFPISALYPVSFRDRRALLRTRARENVSDLIKPETFSVHFYGRRVREKLAAIGGMPEPGSWLAETLIKHKIDCEAAPVMSREEKEALKAADAAGKSMSAARVPTGKGGENLTDLADRYGSDKGSTKHRYTELYHMLFHPYRDREIVFLEMGLLIGGPEHGKSADRVTTDLPSIRMWLEYFPKADIHGLDVSDFSWFEHERFEFHRCDMDERQQIADAIEEITPAPTIVIDDASHASHHQQNAFLEIFPRLSSGGLYVIEDLRWQPETYEKPGITKTAALFRSWLDEREFKHSDSAIAAEFNALSEDISGCIVEPVRYQKKRKDQVVVIHKK</sequence>
<evidence type="ECO:0000256" key="1">
    <source>
        <dbReference type="SAM" id="MobiDB-lite"/>
    </source>
</evidence>
<dbReference type="RefSeq" id="WP_317056127.1">
    <property type="nucleotide sequence ID" value="NZ_CP146606.1"/>
</dbReference>
<dbReference type="InterPro" id="IPR029044">
    <property type="entry name" value="Nucleotide-diphossugar_trans"/>
</dbReference>
<keyword evidence="3" id="KW-1185">Reference proteome</keyword>
<dbReference type="InterPro" id="IPR029063">
    <property type="entry name" value="SAM-dependent_MTases_sf"/>
</dbReference>
<feature type="region of interest" description="Disordered" evidence="1">
    <location>
        <begin position="293"/>
        <end position="312"/>
    </location>
</feature>
<dbReference type="EMBL" id="CP146606">
    <property type="protein sequence ID" value="WYK19430.1"/>
    <property type="molecule type" value="Genomic_DNA"/>
</dbReference>
<evidence type="ECO:0008006" key="4">
    <source>
        <dbReference type="Google" id="ProtNLM"/>
    </source>
</evidence>
<proteinExistence type="predicted"/>
<dbReference type="Proteomes" id="UP001281305">
    <property type="component" value="Chromosome"/>
</dbReference>
<protein>
    <recommendedName>
        <fullName evidence="4">Class I SAM-dependent methyltransferase</fullName>
    </recommendedName>
</protein>
<dbReference type="SUPFAM" id="SSF53448">
    <property type="entry name" value="Nucleotide-diphospho-sugar transferases"/>
    <property type="match status" value="1"/>
</dbReference>
<evidence type="ECO:0000313" key="3">
    <source>
        <dbReference type="Proteomes" id="UP001281305"/>
    </source>
</evidence>
<gene>
    <name evidence="2" type="ORF">RZS32_006085</name>
</gene>
<accession>A0ABZ2TI62</accession>
<reference evidence="2 3" key="1">
    <citation type="submission" date="2024-02" db="EMBL/GenBank/DDBJ databases">
        <title>Roseovarius strain W115 nov., isolated from a marine algae.</title>
        <authorList>
            <person name="Lee M.W."/>
            <person name="Lee J.K."/>
            <person name="Kim J.M."/>
            <person name="Choi D.G."/>
            <person name="Baek J.H."/>
            <person name="Bayburt H."/>
            <person name="Jung J.J."/>
            <person name="Han D.M."/>
            <person name="Jeon C.O."/>
        </authorList>
    </citation>
    <scope>NUCLEOTIDE SEQUENCE [LARGE SCALE GENOMIC DNA]</scope>
    <source>
        <strain evidence="2 3">W115</strain>
    </source>
</reference>